<reference evidence="2 3" key="1">
    <citation type="submission" date="2019-03" db="EMBL/GenBank/DDBJ databases">
        <title>Genomic Encyclopedia of Type Strains, Phase IV (KMG-IV): sequencing the most valuable type-strain genomes for metagenomic binning, comparative biology and taxonomic classification.</title>
        <authorList>
            <person name="Goeker M."/>
        </authorList>
    </citation>
    <scope>NUCLEOTIDE SEQUENCE [LARGE SCALE GENOMIC DNA]</scope>
    <source>
        <strain evidence="2 3">DSM 5604</strain>
    </source>
</reference>
<dbReference type="OrthoDB" id="9800971at2"/>
<comment type="caution">
    <text evidence="2">The sequence shown here is derived from an EMBL/GenBank/DDBJ whole genome shotgun (WGS) entry which is preliminary data.</text>
</comment>
<dbReference type="InterPro" id="IPR018772">
    <property type="entry name" value="Transcription_activator_HlyU"/>
</dbReference>
<keyword evidence="3" id="KW-1185">Reference proteome</keyword>
<protein>
    <recommendedName>
        <fullName evidence="4">Transcriptional activator HlyU</fullName>
    </recommendedName>
</protein>
<evidence type="ECO:0000313" key="2">
    <source>
        <dbReference type="EMBL" id="TDR12426.1"/>
    </source>
</evidence>
<accession>A0A4R6X0V2</accession>
<sequence>MGIFSSIANLFSGSGTDNSVPAADPVEHNGFTITPTPQSDQGQYRVCAIITKGEGETQKQHNFIRSDLVASRDECIELTVRKAKMTIDQMGDQIF</sequence>
<dbReference type="EMBL" id="SNZA01000004">
    <property type="protein sequence ID" value="TDR12426.1"/>
    <property type="molecule type" value="Genomic_DNA"/>
</dbReference>
<feature type="region of interest" description="Disordered" evidence="1">
    <location>
        <begin position="11"/>
        <end position="40"/>
    </location>
</feature>
<dbReference type="Proteomes" id="UP000295729">
    <property type="component" value="Unassembled WGS sequence"/>
</dbReference>
<evidence type="ECO:0000256" key="1">
    <source>
        <dbReference type="SAM" id="MobiDB-lite"/>
    </source>
</evidence>
<name>A0A4R6X0V2_9GAMM</name>
<dbReference type="RefSeq" id="WP_133563116.1">
    <property type="nucleotide sequence ID" value="NZ_SNZA01000004.1"/>
</dbReference>
<feature type="compositionally biased region" description="Polar residues" evidence="1">
    <location>
        <begin position="31"/>
        <end position="40"/>
    </location>
</feature>
<dbReference type="Pfam" id="PF10115">
    <property type="entry name" value="HlyU"/>
    <property type="match status" value="1"/>
</dbReference>
<organism evidence="2 3">
    <name type="scientific">Marinomonas communis</name>
    <dbReference type="NCBI Taxonomy" id="28254"/>
    <lineage>
        <taxon>Bacteria</taxon>
        <taxon>Pseudomonadati</taxon>
        <taxon>Pseudomonadota</taxon>
        <taxon>Gammaproteobacteria</taxon>
        <taxon>Oceanospirillales</taxon>
        <taxon>Oceanospirillaceae</taxon>
        <taxon>Marinomonas</taxon>
    </lineage>
</organism>
<proteinExistence type="predicted"/>
<evidence type="ECO:0000313" key="3">
    <source>
        <dbReference type="Proteomes" id="UP000295729"/>
    </source>
</evidence>
<dbReference type="AlphaFoldDB" id="A0A4R6X0V2"/>
<gene>
    <name evidence="2" type="ORF">C8D85_2460</name>
</gene>
<evidence type="ECO:0008006" key="4">
    <source>
        <dbReference type="Google" id="ProtNLM"/>
    </source>
</evidence>